<evidence type="ECO:0000256" key="6">
    <source>
        <dbReference type="ARBA" id="ARBA00023242"/>
    </source>
</evidence>
<evidence type="ECO:0000256" key="2">
    <source>
        <dbReference type="ARBA" id="ARBA00023015"/>
    </source>
</evidence>
<evidence type="ECO:0000256" key="1">
    <source>
        <dbReference type="ARBA" id="ARBA00004123"/>
    </source>
</evidence>
<dbReference type="GO" id="GO:0000122">
    <property type="term" value="P:negative regulation of transcription by RNA polymerase II"/>
    <property type="evidence" value="ECO:0000318"/>
    <property type="project" value="GO_Central"/>
</dbReference>
<sequence length="349" mass="39718">MRIYHKKDKHPVMMKAETDFDGFVHKKFRPNGERRLVSSSSAPPKKRRGNLPKEAVNILKAWLYEHRYNAYPNDQEKLYLSRLANLTLLQVCNWFINARRRILPEMIRREGRDPDKFTISRKTSKSSSSERCEGRERSNSEKSDDSAVSSVSSTDCAMDTISSNFHDNDSNAADISSEGESDSGCNDCRTPSPVARKMSASSSPYDYPLPSSVPTYLRDLSTDMMHHLRLHEASKYHSSPVLNARHSPTLPPAHPFIPFLYSRDYQQVMPKSKLSERKSPLDLSLKHDVDTLAMHKARLRAYPEDALRLPGNTHMVQAPTSSPFHMLVDAAIWRRDNETPGQVRSTTVC</sequence>
<reference evidence="11" key="2">
    <citation type="submission" date="2021-01" db="UniProtKB">
        <authorList>
            <consortium name="EnsemblMetazoa"/>
        </authorList>
    </citation>
    <scope>IDENTIFICATION</scope>
</reference>
<keyword evidence="4 8" id="KW-0371">Homeobox</keyword>
<evidence type="ECO:0000313" key="12">
    <source>
        <dbReference type="Proteomes" id="UP000007110"/>
    </source>
</evidence>
<dbReference type="PROSITE" id="PS50071">
    <property type="entry name" value="HOMEOBOX_2"/>
    <property type="match status" value="1"/>
</dbReference>
<comment type="subcellular location">
    <subcellularLocation>
        <location evidence="1 8">Nucleus</location>
    </subcellularLocation>
</comment>
<evidence type="ECO:0000256" key="7">
    <source>
        <dbReference type="ARBA" id="ARBA00038021"/>
    </source>
</evidence>
<dbReference type="Proteomes" id="UP000007110">
    <property type="component" value="Unassembled WGS sequence"/>
</dbReference>
<dbReference type="InParanoid" id="A0A7M7RC26"/>
<dbReference type="GO" id="GO:0005634">
    <property type="term" value="C:nucleus"/>
    <property type="evidence" value="ECO:0007669"/>
    <property type="project" value="UniProtKB-SubCell"/>
</dbReference>
<organism evidence="11 12">
    <name type="scientific">Strongylocentrotus purpuratus</name>
    <name type="common">Purple sea urchin</name>
    <dbReference type="NCBI Taxonomy" id="7668"/>
    <lineage>
        <taxon>Eukaryota</taxon>
        <taxon>Metazoa</taxon>
        <taxon>Echinodermata</taxon>
        <taxon>Eleutherozoa</taxon>
        <taxon>Echinozoa</taxon>
        <taxon>Echinoidea</taxon>
        <taxon>Euechinoidea</taxon>
        <taxon>Echinacea</taxon>
        <taxon>Camarodonta</taxon>
        <taxon>Echinidea</taxon>
        <taxon>Strongylocentrotidae</taxon>
        <taxon>Strongylocentrotus</taxon>
    </lineage>
</organism>
<evidence type="ECO:0000256" key="3">
    <source>
        <dbReference type="ARBA" id="ARBA00023125"/>
    </source>
</evidence>
<keyword evidence="12" id="KW-1185">Reference proteome</keyword>
<evidence type="ECO:0000259" key="10">
    <source>
        <dbReference type="PROSITE" id="PS50071"/>
    </source>
</evidence>
<dbReference type="FunFam" id="1.10.10.60:FF:000059">
    <property type="entry name" value="TGFB-induced factor homeobox 1"/>
    <property type="match status" value="1"/>
</dbReference>
<dbReference type="InterPro" id="IPR001356">
    <property type="entry name" value="HD"/>
</dbReference>
<feature type="region of interest" description="Disordered" evidence="9">
    <location>
        <begin position="114"/>
        <end position="153"/>
    </location>
</feature>
<dbReference type="OMA" id="VMMKAET"/>
<dbReference type="AlphaFoldDB" id="A0A7M7RC26"/>
<keyword evidence="6 8" id="KW-0539">Nucleus</keyword>
<dbReference type="GO" id="GO:0001227">
    <property type="term" value="F:DNA-binding transcription repressor activity, RNA polymerase II-specific"/>
    <property type="evidence" value="ECO:0000318"/>
    <property type="project" value="GO_Central"/>
</dbReference>
<feature type="DNA-binding region" description="Homeobox" evidence="8">
    <location>
        <begin position="44"/>
        <end position="106"/>
    </location>
</feature>
<comment type="similarity">
    <text evidence="7">Belongs to the TALE/TGIF homeobox family.</text>
</comment>
<dbReference type="Pfam" id="PF05920">
    <property type="entry name" value="Homeobox_KN"/>
    <property type="match status" value="1"/>
</dbReference>
<dbReference type="InterPro" id="IPR008422">
    <property type="entry name" value="KN_HD"/>
</dbReference>
<dbReference type="GO" id="GO:0003677">
    <property type="term" value="F:DNA binding"/>
    <property type="evidence" value="ECO:0007669"/>
    <property type="project" value="UniProtKB-UniRule"/>
</dbReference>
<evidence type="ECO:0000256" key="9">
    <source>
        <dbReference type="SAM" id="MobiDB-lite"/>
    </source>
</evidence>
<feature type="region of interest" description="Disordered" evidence="9">
    <location>
        <begin position="167"/>
        <end position="205"/>
    </location>
</feature>
<evidence type="ECO:0000313" key="11">
    <source>
        <dbReference type="EnsemblMetazoa" id="XP_780940"/>
    </source>
</evidence>
<dbReference type="GeneID" id="575445"/>
<feature type="compositionally biased region" description="Basic and acidic residues" evidence="9">
    <location>
        <begin position="128"/>
        <end position="145"/>
    </location>
</feature>
<dbReference type="SMART" id="SM00389">
    <property type="entry name" value="HOX"/>
    <property type="match status" value="1"/>
</dbReference>
<keyword evidence="5" id="KW-0804">Transcription</keyword>
<dbReference type="SUPFAM" id="SSF46689">
    <property type="entry name" value="Homeodomain-like"/>
    <property type="match status" value="1"/>
</dbReference>
<evidence type="ECO:0000256" key="5">
    <source>
        <dbReference type="ARBA" id="ARBA00023163"/>
    </source>
</evidence>
<dbReference type="CDD" id="cd00086">
    <property type="entry name" value="homeodomain"/>
    <property type="match status" value="1"/>
</dbReference>
<dbReference type="PANTHER" id="PTHR11850">
    <property type="entry name" value="HOMEOBOX PROTEIN TRANSCRIPTION FACTORS"/>
    <property type="match status" value="1"/>
</dbReference>
<protein>
    <recommendedName>
        <fullName evidence="10">Homeobox domain-containing protein</fullName>
    </recommendedName>
</protein>
<dbReference type="RefSeq" id="XP_780940.2">
    <property type="nucleotide sequence ID" value="XM_775847.5"/>
</dbReference>
<keyword evidence="2" id="KW-0805">Transcription regulation</keyword>
<reference evidence="12" key="1">
    <citation type="submission" date="2015-02" db="EMBL/GenBank/DDBJ databases">
        <title>Genome sequencing for Strongylocentrotus purpuratus.</title>
        <authorList>
            <person name="Murali S."/>
            <person name="Liu Y."/>
            <person name="Vee V."/>
            <person name="English A."/>
            <person name="Wang M."/>
            <person name="Skinner E."/>
            <person name="Han Y."/>
            <person name="Muzny D.M."/>
            <person name="Worley K.C."/>
            <person name="Gibbs R.A."/>
        </authorList>
    </citation>
    <scope>NUCLEOTIDE SEQUENCE</scope>
</reference>
<proteinExistence type="inferred from homology"/>
<name>A0A7M7RC26_STRPU</name>
<keyword evidence="3 8" id="KW-0238">DNA-binding</keyword>
<dbReference type="EnsemblMetazoa" id="XM_775847">
    <property type="protein sequence ID" value="XP_780940"/>
    <property type="gene ID" value="LOC575445"/>
</dbReference>
<feature type="domain" description="Homeobox" evidence="10">
    <location>
        <begin position="42"/>
        <end position="105"/>
    </location>
</feature>
<dbReference type="InterPro" id="IPR009057">
    <property type="entry name" value="Homeodomain-like_sf"/>
</dbReference>
<dbReference type="Gene3D" id="1.10.10.60">
    <property type="entry name" value="Homeodomain-like"/>
    <property type="match status" value="1"/>
</dbReference>
<accession>A0A7M7RC26</accession>
<dbReference type="InterPro" id="IPR050224">
    <property type="entry name" value="TALE_homeobox"/>
</dbReference>
<evidence type="ECO:0000256" key="8">
    <source>
        <dbReference type="PROSITE-ProRule" id="PRU00108"/>
    </source>
</evidence>
<dbReference type="OrthoDB" id="10056939at2759"/>
<evidence type="ECO:0000256" key="4">
    <source>
        <dbReference type="ARBA" id="ARBA00023155"/>
    </source>
</evidence>